<protein>
    <submittedName>
        <fullName evidence="2">Uncharacterized protein LOC114336821</fullName>
    </submittedName>
</protein>
<feature type="compositionally biased region" description="Basic and acidic residues" evidence="1">
    <location>
        <begin position="402"/>
        <end position="412"/>
    </location>
</feature>
<feature type="region of interest" description="Disordered" evidence="1">
    <location>
        <begin position="365"/>
        <end position="437"/>
    </location>
</feature>
<dbReference type="RefSeq" id="XP_028143002.1">
    <property type="nucleotide sequence ID" value="XM_028287201.1"/>
</dbReference>
<organism evidence="2">
    <name type="scientific">Diabrotica virgifera virgifera</name>
    <name type="common">western corn rootworm</name>
    <dbReference type="NCBI Taxonomy" id="50390"/>
    <lineage>
        <taxon>Eukaryota</taxon>
        <taxon>Metazoa</taxon>
        <taxon>Ecdysozoa</taxon>
        <taxon>Arthropoda</taxon>
        <taxon>Hexapoda</taxon>
        <taxon>Insecta</taxon>
        <taxon>Pterygota</taxon>
        <taxon>Neoptera</taxon>
        <taxon>Endopterygota</taxon>
        <taxon>Coleoptera</taxon>
        <taxon>Polyphaga</taxon>
        <taxon>Cucujiformia</taxon>
        <taxon>Chrysomeloidea</taxon>
        <taxon>Chrysomelidae</taxon>
        <taxon>Galerucinae</taxon>
        <taxon>Diabroticina</taxon>
        <taxon>Diabroticites</taxon>
        <taxon>Diabrotica</taxon>
    </lineage>
</organism>
<sequence length="554" mass="63510">MIRKLEDLKTPLSEKLVSSMNNRISERRIKATAALLYLKNPNNYQDDLEQWKGNETFQLPSKYLIRKEIKNIITRLYRDEPKQVEINTTVINEDDLPLSMIAEDLNLSAVAVATQTNPTSLQEELEETLRASKSPFTRVARSTNLDKLESVIKKEMDLFECGGTRGRFLQFAYNCLITLLPTSVESERAFSAAGYIATDIRCRLADSTLDTLCFLRSYFQNHPNMISTRTKLMLSMVNKENENPDLQRGFNDENVQNTAIELEENTNLNSEFFDLENMPIYLMDSTESENDNIIEDKVLDAFSSSEILADSQLSPKIINTSCDQTEYLMTETENSTACDILQSNNQDNSHNYKPLLVRSLVPYEISSEDEQDSGPDTDDYVPSEEESISSESQASSGTNNDSTDKKFNHPDIDNEEVLVETQNNEARKRKSVPGPSLWIRNKNKRLRMKGTPYLGFSKKKGEKMRQNCPKNGRSIKETCNSKKCKNSKVRFCTEISEECRAASFEKFWNDLNWDQRKVFVASHVIKVPTHTKTKENSRRLGTYHYYLNGCKRKS</sequence>
<dbReference type="InParanoid" id="A0A6P7G7Q9"/>
<dbReference type="AlphaFoldDB" id="A0A6P7G7Q9"/>
<proteinExistence type="predicted"/>
<feature type="compositionally biased region" description="Acidic residues" evidence="1">
    <location>
        <begin position="366"/>
        <end position="388"/>
    </location>
</feature>
<name>A0A6P7G7Q9_DIAVI</name>
<evidence type="ECO:0000313" key="2">
    <source>
        <dbReference type="RefSeq" id="XP_028143002.1"/>
    </source>
</evidence>
<reference evidence="2" key="1">
    <citation type="submission" date="2025-08" db="UniProtKB">
        <authorList>
            <consortium name="RefSeq"/>
        </authorList>
    </citation>
    <scope>IDENTIFICATION</scope>
    <source>
        <tissue evidence="2">Whole insect</tissue>
    </source>
</reference>
<accession>A0A6P7G7Q9</accession>
<evidence type="ECO:0000256" key="1">
    <source>
        <dbReference type="SAM" id="MobiDB-lite"/>
    </source>
</evidence>
<dbReference type="InterPro" id="IPR012337">
    <property type="entry name" value="RNaseH-like_sf"/>
</dbReference>
<dbReference type="SUPFAM" id="SSF53098">
    <property type="entry name" value="Ribonuclease H-like"/>
    <property type="match status" value="1"/>
</dbReference>
<dbReference type="PANTHER" id="PTHR10773">
    <property type="entry name" value="DNA-DIRECTED RNA POLYMERASES I, II, AND III SUBUNIT RPABC2"/>
    <property type="match status" value="1"/>
</dbReference>
<gene>
    <name evidence="2" type="primary">LOC114336821</name>
</gene>
<dbReference type="PANTHER" id="PTHR10773:SF19">
    <property type="match status" value="1"/>
</dbReference>